<dbReference type="GO" id="GO:0004190">
    <property type="term" value="F:aspartic-type endopeptidase activity"/>
    <property type="evidence" value="ECO:0007669"/>
    <property type="project" value="InterPro"/>
</dbReference>
<keyword evidence="1" id="KW-1133">Transmembrane helix</keyword>
<evidence type="ECO:0000313" key="4">
    <source>
        <dbReference type="Proteomes" id="UP000655420"/>
    </source>
</evidence>
<feature type="transmembrane region" description="Helical" evidence="1">
    <location>
        <begin position="138"/>
        <end position="157"/>
    </location>
</feature>
<evidence type="ECO:0000313" key="3">
    <source>
        <dbReference type="EMBL" id="MBK0400776.1"/>
    </source>
</evidence>
<feature type="domain" description="Prepilin type IV endopeptidase peptidase" evidence="2">
    <location>
        <begin position="12"/>
        <end position="113"/>
    </location>
</feature>
<dbReference type="EMBL" id="JAEHHL010000010">
    <property type="protein sequence ID" value="MBK0400776.1"/>
    <property type="molecule type" value="Genomic_DNA"/>
</dbReference>
<dbReference type="GO" id="GO:0016020">
    <property type="term" value="C:membrane"/>
    <property type="evidence" value="ECO:0007669"/>
    <property type="project" value="InterPro"/>
</dbReference>
<comment type="caution">
    <text evidence="3">The sequence shown here is derived from an EMBL/GenBank/DDBJ whole genome shotgun (WGS) entry which is preliminary data.</text>
</comment>
<reference evidence="3" key="1">
    <citation type="submission" date="2020-12" db="EMBL/GenBank/DDBJ databases">
        <title>Bacterial taxonomy.</title>
        <authorList>
            <person name="Pan X."/>
        </authorList>
    </citation>
    <scope>NUCLEOTIDE SEQUENCE</scope>
    <source>
        <strain evidence="3">M0105</strain>
    </source>
</reference>
<accession>A0A8J7M9F3</accession>
<feature type="transmembrane region" description="Helical" evidence="1">
    <location>
        <begin position="94"/>
        <end position="117"/>
    </location>
</feature>
<name>A0A8J7M9F3_9RHOB</name>
<dbReference type="AlphaFoldDB" id="A0A8J7M9F3"/>
<evidence type="ECO:0000256" key="1">
    <source>
        <dbReference type="SAM" id="Phobius"/>
    </source>
</evidence>
<dbReference type="Gene3D" id="1.20.120.1220">
    <property type="match status" value="1"/>
</dbReference>
<dbReference type="Pfam" id="PF01478">
    <property type="entry name" value="Peptidase_A24"/>
    <property type="match status" value="1"/>
</dbReference>
<protein>
    <submittedName>
        <fullName evidence="3">Prepilin peptidase</fullName>
    </submittedName>
</protein>
<sequence>METPALTLAFAVMLPLMAYVILSDLRTMKIPNWAVLAAFGVFLVTGLWGLPFDVYLWRIFHAVIALLAGFVLFSVAGGSIGAGDLKLIAAITPFVPGSAVTGVLLIFALSAIGLIVFHQIARRVVRVRETGWKSLDQTVYLPAGVALGLTIVLFLGLDLSTRVA</sequence>
<keyword evidence="4" id="KW-1185">Reference proteome</keyword>
<feature type="transmembrane region" description="Helical" evidence="1">
    <location>
        <begin position="33"/>
        <end position="52"/>
    </location>
</feature>
<evidence type="ECO:0000259" key="2">
    <source>
        <dbReference type="Pfam" id="PF01478"/>
    </source>
</evidence>
<keyword evidence="1" id="KW-0812">Transmembrane</keyword>
<gene>
    <name evidence="3" type="ORF">H0I76_16370</name>
</gene>
<feature type="transmembrane region" description="Helical" evidence="1">
    <location>
        <begin position="59"/>
        <end position="82"/>
    </location>
</feature>
<dbReference type="RefSeq" id="WP_200612249.1">
    <property type="nucleotide sequence ID" value="NZ_JAEHHL010000010.1"/>
</dbReference>
<dbReference type="Proteomes" id="UP000655420">
    <property type="component" value="Unassembled WGS sequence"/>
</dbReference>
<keyword evidence="1" id="KW-0472">Membrane</keyword>
<organism evidence="3 4">
    <name type="scientific">Thermohalobaculum xanthum</name>
    <dbReference type="NCBI Taxonomy" id="2753746"/>
    <lineage>
        <taxon>Bacteria</taxon>
        <taxon>Pseudomonadati</taxon>
        <taxon>Pseudomonadota</taxon>
        <taxon>Alphaproteobacteria</taxon>
        <taxon>Rhodobacterales</taxon>
        <taxon>Paracoccaceae</taxon>
        <taxon>Thermohalobaculum</taxon>
    </lineage>
</organism>
<proteinExistence type="predicted"/>
<dbReference type="InterPro" id="IPR000045">
    <property type="entry name" value="Prepilin_IV_endopep_pep"/>
</dbReference>